<dbReference type="InterPro" id="IPR014144">
    <property type="entry name" value="LigD_PE_domain"/>
</dbReference>
<organism evidence="4 5">
    <name type="scientific">Tamaricihabitans halophyticus</name>
    <dbReference type="NCBI Taxonomy" id="1262583"/>
    <lineage>
        <taxon>Bacteria</taxon>
        <taxon>Bacillati</taxon>
        <taxon>Actinomycetota</taxon>
        <taxon>Actinomycetes</taxon>
        <taxon>Pseudonocardiales</taxon>
        <taxon>Pseudonocardiaceae</taxon>
        <taxon>Tamaricihabitans</taxon>
    </lineage>
</organism>
<evidence type="ECO:0000256" key="1">
    <source>
        <dbReference type="SAM" id="MobiDB-lite"/>
    </source>
</evidence>
<dbReference type="OrthoDB" id="9802472at2"/>
<dbReference type="Pfam" id="PF21686">
    <property type="entry name" value="LigD_Prim-Pol"/>
    <property type="match status" value="1"/>
</dbReference>
<protein>
    <submittedName>
        <fullName evidence="4">Bifunctional non-homologous end joining protein LigD</fullName>
    </submittedName>
</protein>
<comment type="caution">
    <text evidence="4">The sequence shown here is derived from an EMBL/GenBank/DDBJ whole genome shotgun (WGS) entry which is preliminary data.</text>
</comment>
<dbReference type="Gene3D" id="3.90.920.10">
    <property type="entry name" value="DNA primase, PRIM domain"/>
    <property type="match status" value="1"/>
</dbReference>
<feature type="region of interest" description="Disordered" evidence="1">
    <location>
        <begin position="1"/>
        <end position="37"/>
    </location>
</feature>
<dbReference type="InterPro" id="IPR014145">
    <property type="entry name" value="LigD_pol_dom"/>
</dbReference>
<dbReference type="RefSeq" id="WP_132876674.1">
    <property type="nucleotide sequence ID" value="NZ_SLXQ01000002.1"/>
</dbReference>
<dbReference type="AlphaFoldDB" id="A0A4R2QYL0"/>
<sequence length="560" mass="62545">MDDAPADRLATYQRKRDFTRTPEPAGDPATGEPATGNRFVVQRHRARRRHYDLRLELNGVLVSWAVPKGPTLDPTARHLAVHVEDHPLEYADFEGIIPSGEYGAGDVIVWDRGTWEPVDTADPAEAIASGNLHFDLHGEKLAGRFVLIRPSRSTEDGKQWLLLKKKTDEHAHPGWDPEDHPRSVKSGRTNQQVAAAPAALWRGDLPANRAEIPLDSGEPDNTPKGKPRKRTAANKKTHGAHARWRPPTEAELADLADLGQAGSWRIAGRDVPLTNLHKTLFPSQDGARAITKRDLIRYHARIAPVLLPYLVDRPLNTHRFPNGVAKPGFWHKAVPEHAPSWLTRWQRPDADRDKAQWYLIADSVPALVWLANYAAVELHPWSSTIADVEQPSWAFFDIDPGTETTFDEVLTLARLHRTALEHLGVTGRPKVTGQRGIQIWVPVAPGYSYAQTREWTQTVSKAIGDTVPDLVSWAWAKDERGGLARLDYTQNVRNKTLVAPYSARPRPGAPVSVPLEWDELDDPNLRPDGWTIDTVLDRIAERGDPFAALLDVEQRLPKLS</sequence>
<accession>A0A4R2QYL0</accession>
<dbReference type="Proteomes" id="UP000294911">
    <property type="component" value="Unassembled WGS sequence"/>
</dbReference>
<dbReference type="NCBIfam" id="TIGR02777">
    <property type="entry name" value="LigD_PE_dom"/>
    <property type="match status" value="1"/>
</dbReference>
<keyword evidence="5" id="KW-1185">Reference proteome</keyword>
<reference evidence="4 5" key="1">
    <citation type="submission" date="2019-03" db="EMBL/GenBank/DDBJ databases">
        <title>Genomic Encyclopedia of Type Strains, Phase IV (KMG-IV): sequencing the most valuable type-strain genomes for metagenomic binning, comparative biology and taxonomic classification.</title>
        <authorList>
            <person name="Goeker M."/>
        </authorList>
    </citation>
    <scope>NUCLEOTIDE SEQUENCE [LARGE SCALE GENOMIC DNA]</scope>
    <source>
        <strain evidence="4 5">DSM 45765</strain>
    </source>
</reference>
<name>A0A4R2QYL0_9PSEU</name>
<gene>
    <name evidence="4" type="ORF">EV191_102552</name>
</gene>
<evidence type="ECO:0000259" key="3">
    <source>
        <dbReference type="Pfam" id="PF21686"/>
    </source>
</evidence>
<dbReference type="PANTHER" id="PTHR42705">
    <property type="entry name" value="BIFUNCTIONAL NON-HOMOLOGOUS END JOINING PROTEIN LIGD"/>
    <property type="match status" value="1"/>
</dbReference>
<feature type="compositionally biased region" description="Basic residues" evidence="1">
    <location>
        <begin position="225"/>
        <end position="244"/>
    </location>
</feature>
<feature type="domain" description="DNA ligase D 3'-phosphoesterase" evidence="2">
    <location>
        <begin position="42"/>
        <end position="149"/>
    </location>
</feature>
<evidence type="ECO:0000313" key="4">
    <source>
        <dbReference type="EMBL" id="TCP55340.1"/>
    </source>
</evidence>
<dbReference type="NCBIfam" id="TIGR02778">
    <property type="entry name" value="ligD_pol"/>
    <property type="match status" value="1"/>
</dbReference>
<feature type="domain" description="DNA ligase D polymerase" evidence="3">
    <location>
        <begin position="291"/>
        <end position="546"/>
    </location>
</feature>
<dbReference type="Pfam" id="PF13298">
    <property type="entry name" value="LigD_N"/>
    <property type="match status" value="1"/>
</dbReference>
<dbReference type="EMBL" id="SLXQ01000002">
    <property type="protein sequence ID" value="TCP55340.1"/>
    <property type="molecule type" value="Genomic_DNA"/>
</dbReference>
<feature type="region of interest" description="Disordered" evidence="1">
    <location>
        <begin position="168"/>
        <end position="248"/>
    </location>
</feature>
<proteinExistence type="predicted"/>
<feature type="compositionally biased region" description="Basic and acidic residues" evidence="1">
    <location>
        <begin position="168"/>
        <end position="182"/>
    </location>
</feature>
<evidence type="ECO:0000259" key="2">
    <source>
        <dbReference type="Pfam" id="PF13298"/>
    </source>
</evidence>
<evidence type="ECO:0000313" key="5">
    <source>
        <dbReference type="Proteomes" id="UP000294911"/>
    </source>
</evidence>
<dbReference type="InterPro" id="IPR052171">
    <property type="entry name" value="NHEJ_LigD"/>
</dbReference>
<dbReference type="PANTHER" id="PTHR42705:SF2">
    <property type="entry name" value="BIFUNCTIONAL NON-HOMOLOGOUS END JOINING PROTEIN LIGD"/>
    <property type="match status" value="1"/>
</dbReference>